<dbReference type="SUPFAM" id="SSF52172">
    <property type="entry name" value="CheY-like"/>
    <property type="match status" value="1"/>
</dbReference>
<dbReference type="Gene3D" id="3.40.50.2300">
    <property type="match status" value="1"/>
</dbReference>
<dbReference type="Pfam" id="PF02518">
    <property type="entry name" value="HATPase_c"/>
    <property type="match status" value="1"/>
</dbReference>
<dbReference type="SMART" id="SM00388">
    <property type="entry name" value="HisKA"/>
    <property type="match status" value="1"/>
</dbReference>
<evidence type="ECO:0000313" key="10">
    <source>
        <dbReference type="Proteomes" id="UP001374803"/>
    </source>
</evidence>
<dbReference type="InterPro" id="IPR003661">
    <property type="entry name" value="HisK_dim/P_dom"/>
</dbReference>
<proteinExistence type="predicted"/>
<feature type="modified residue" description="4-aspartylphosphate" evidence="6">
    <location>
        <position position="64"/>
    </location>
</feature>
<sequence>MGNQRTSESEDVGRILVVEDERIIAADVAATLAELGYNVVGNAATGEEAIRKARSLSPDLILMDIRLIGPLDGIEAAEAIRCEQNIPIVYLTSHSDTETLRRAKSTEPLAYLVKPFRIPELRCAIEIALHRHEIDARLRAREQWFVKALRSVGESIVPIDADENLVDEAVYGTSLTEGPRATALAHALGEILRRALGTSGPPSLRNLGSPPHMSSEEANRADAELEGRVLERTAELEAANAELEAFSYSVAHDLRGPLTGIEGISQALLEEHAANLGPEGVDRLLRVRRATQRMSQIIDDLLRLGRAAKSDFVKRPTNLSKLAQIVTIELEMAHTDRKVDFVIQDGVFVDADESLLRVVLENLIGNAWKFTSKVERPRIEFGQFVDTAVPVCFVRDNGAGFDMSRANSLFKAFQRLHSTRDFEGTGIGLAIVRRIVHRHGGRIWANSAPDKGATFYFTI</sequence>
<evidence type="ECO:0000259" key="8">
    <source>
        <dbReference type="PROSITE" id="PS50110"/>
    </source>
</evidence>
<dbReference type="Proteomes" id="UP001374803">
    <property type="component" value="Chromosome"/>
</dbReference>
<dbReference type="SUPFAM" id="SSF55874">
    <property type="entry name" value="ATPase domain of HSP90 chaperone/DNA topoisomerase II/histidine kinase"/>
    <property type="match status" value="1"/>
</dbReference>
<keyword evidence="5" id="KW-0418">Kinase</keyword>
<dbReference type="EC" id="2.7.13.3" evidence="2"/>
<dbReference type="Gene3D" id="3.30.565.10">
    <property type="entry name" value="Histidine kinase-like ATPase, C-terminal domain"/>
    <property type="match status" value="1"/>
</dbReference>
<dbReference type="SUPFAM" id="SSF47384">
    <property type="entry name" value="Homodimeric domain of signal transducing histidine kinase"/>
    <property type="match status" value="1"/>
</dbReference>
<keyword evidence="10" id="KW-1185">Reference proteome</keyword>
<organism evidence="9 10">
    <name type="scientific">Pendulispora rubella</name>
    <dbReference type="NCBI Taxonomy" id="2741070"/>
    <lineage>
        <taxon>Bacteria</taxon>
        <taxon>Pseudomonadati</taxon>
        <taxon>Myxococcota</taxon>
        <taxon>Myxococcia</taxon>
        <taxon>Myxococcales</taxon>
        <taxon>Sorangiineae</taxon>
        <taxon>Pendulisporaceae</taxon>
        <taxon>Pendulispora</taxon>
    </lineage>
</organism>
<accession>A0ABZ2L793</accession>
<dbReference type="PRINTS" id="PR00344">
    <property type="entry name" value="BCTRLSENSOR"/>
</dbReference>
<dbReference type="InterPro" id="IPR004358">
    <property type="entry name" value="Sig_transdc_His_kin-like_C"/>
</dbReference>
<dbReference type="InterPro" id="IPR011006">
    <property type="entry name" value="CheY-like_superfamily"/>
</dbReference>
<comment type="catalytic activity">
    <reaction evidence="1">
        <text>ATP + protein L-histidine = ADP + protein N-phospho-L-histidine.</text>
        <dbReference type="EC" id="2.7.13.3"/>
    </reaction>
</comment>
<dbReference type="InterPro" id="IPR001789">
    <property type="entry name" value="Sig_transdc_resp-reg_receiver"/>
</dbReference>
<dbReference type="EMBL" id="CP089983">
    <property type="protein sequence ID" value="WXB06786.1"/>
    <property type="molecule type" value="Genomic_DNA"/>
</dbReference>
<dbReference type="CDD" id="cd17534">
    <property type="entry name" value="REC_DC-like"/>
    <property type="match status" value="1"/>
</dbReference>
<dbReference type="InterPro" id="IPR036890">
    <property type="entry name" value="HATPase_C_sf"/>
</dbReference>
<name>A0ABZ2L793_9BACT</name>
<feature type="domain" description="Histidine kinase" evidence="7">
    <location>
        <begin position="249"/>
        <end position="459"/>
    </location>
</feature>
<dbReference type="CDD" id="cd00082">
    <property type="entry name" value="HisKA"/>
    <property type="match status" value="1"/>
</dbReference>
<dbReference type="Gene3D" id="1.10.287.130">
    <property type="match status" value="1"/>
</dbReference>
<dbReference type="InterPro" id="IPR003594">
    <property type="entry name" value="HATPase_dom"/>
</dbReference>
<dbReference type="PANTHER" id="PTHR42878">
    <property type="entry name" value="TWO-COMPONENT HISTIDINE KINASE"/>
    <property type="match status" value="1"/>
</dbReference>
<dbReference type="PROSITE" id="PS50110">
    <property type="entry name" value="RESPONSE_REGULATORY"/>
    <property type="match status" value="1"/>
</dbReference>
<dbReference type="Pfam" id="PF00512">
    <property type="entry name" value="HisKA"/>
    <property type="match status" value="1"/>
</dbReference>
<dbReference type="RefSeq" id="WP_394836443.1">
    <property type="nucleotide sequence ID" value="NZ_CP089929.1"/>
</dbReference>
<feature type="domain" description="Response regulatory" evidence="8">
    <location>
        <begin position="14"/>
        <end position="129"/>
    </location>
</feature>
<dbReference type="InterPro" id="IPR005467">
    <property type="entry name" value="His_kinase_dom"/>
</dbReference>
<dbReference type="SMART" id="SM00448">
    <property type="entry name" value="REC"/>
    <property type="match status" value="1"/>
</dbReference>
<gene>
    <name evidence="9" type="ORF">LVJ94_06000</name>
</gene>
<evidence type="ECO:0000256" key="2">
    <source>
        <dbReference type="ARBA" id="ARBA00012438"/>
    </source>
</evidence>
<keyword evidence="4" id="KW-0808">Transferase</keyword>
<dbReference type="InterPro" id="IPR050351">
    <property type="entry name" value="BphY/WalK/GraS-like"/>
</dbReference>
<evidence type="ECO:0000259" key="7">
    <source>
        <dbReference type="PROSITE" id="PS50109"/>
    </source>
</evidence>
<dbReference type="Pfam" id="PF00072">
    <property type="entry name" value="Response_reg"/>
    <property type="match status" value="1"/>
</dbReference>
<dbReference type="InterPro" id="IPR036097">
    <property type="entry name" value="HisK_dim/P_sf"/>
</dbReference>
<keyword evidence="3 6" id="KW-0597">Phosphoprotein</keyword>
<protein>
    <recommendedName>
        <fullName evidence="2">histidine kinase</fullName>
        <ecNumber evidence="2">2.7.13.3</ecNumber>
    </recommendedName>
</protein>
<evidence type="ECO:0000256" key="5">
    <source>
        <dbReference type="ARBA" id="ARBA00022777"/>
    </source>
</evidence>
<dbReference type="SMART" id="SM00387">
    <property type="entry name" value="HATPase_c"/>
    <property type="match status" value="1"/>
</dbReference>
<evidence type="ECO:0000256" key="1">
    <source>
        <dbReference type="ARBA" id="ARBA00000085"/>
    </source>
</evidence>
<evidence type="ECO:0000256" key="4">
    <source>
        <dbReference type="ARBA" id="ARBA00022679"/>
    </source>
</evidence>
<reference evidence="9" key="1">
    <citation type="submission" date="2021-12" db="EMBL/GenBank/DDBJ databases">
        <title>Discovery of the Pendulisporaceae a myxobacterial family with distinct sporulation behavior and unique specialized metabolism.</title>
        <authorList>
            <person name="Garcia R."/>
            <person name="Popoff A."/>
            <person name="Bader C.D."/>
            <person name="Loehr J."/>
            <person name="Walesch S."/>
            <person name="Walt C."/>
            <person name="Boldt J."/>
            <person name="Bunk B."/>
            <person name="Haeckl F.J.F.P.J."/>
            <person name="Gunesch A.P."/>
            <person name="Birkelbach J."/>
            <person name="Nuebel U."/>
            <person name="Pietschmann T."/>
            <person name="Bach T."/>
            <person name="Mueller R."/>
        </authorList>
    </citation>
    <scope>NUCLEOTIDE SEQUENCE</scope>
    <source>
        <strain evidence="9">MSr11367</strain>
    </source>
</reference>
<evidence type="ECO:0000313" key="9">
    <source>
        <dbReference type="EMBL" id="WXB06786.1"/>
    </source>
</evidence>
<evidence type="ECO:0000256" key="6">
    <source>
        <dbReference type="PROSITE-ProRule" id="PRU00169"/>
    </source>
</evidence>
<dbReference type="PANTHER" id="PTHR42878:SF15">
    <property type="entry name" value="BACTERIOPHYTOCHROME"/>
    <property type="match status" value="1"/>
</dbReference>
<dbReference type="PROSITE" id="PS50109">
    <property type="entry name" value="HIS_KIN"/>
    <property type="match status" value="1"/>
</dbReference>
<evidence type="ECO:0000256" key="3">
    <source>
        <dbReference type="ARBA" id="ARBA00022553"/>
    </source>
</evidence>